<dbReference type="EMBL" id="CAJNNV010029240">
    <property type="protein sequence ID" value="CAE8627694.1"/>
    <property type="molecule type" value="Genomic_DNA"/>
</dbReference>
<reference evidence="1" key="1">
    <citation type="submission" date="2021-02" db="EMBL/GenBank/DDBJ databases">
        <authorList>
            <person name="Dougan E. K."/>
            <person name="Rhodes N."/>
            <person name="Thang M."/>
            <person name="Chan C."/>
        </authorList>
    </citation>
    <scope>NUCLEOTIDE SEQUENCE</scope>
</reference>
<organism evidence="1 2">
    <name type="scientific">Polarella glacialis</name>
    <name type="common">Dinoflagellate</name>
    <dbReference type="NCBI Taxonomy" id="89957"/>
    <lineage>
        <taxon>Eukaryota</taxon>
        <taxon>Sar</taxon>
        <taxon>Alveolata</taxon>
        <taxon>Dinophyceae</taxon>
        <taxon>Suessiales</taxon>
        <taxon>Suessiaceae</taxon>
        <taxon>Polarella</taxon>
    </lineage>
</organism>
<evidence type="ECO:0000313" key="1">
    <source>
        <dbReference type="EMBL" id="CAE8627694.1"/>
    </source>
</evidence>
<proteinExistence type="predicted"/>
<evidence type="ECO:0000313" key="2">
    <source>
        <dbReference type="Proteomes" id="UP000654075"/>
    </source>
</evidence>
<gene>
    <name evidence="1" type="ORF">PGLA1383_LOCUS44423</name>
</gene>
<accession>A0A813GQX5</accession>
<comment type="caution">
    <text evidence="1">The sequence shown here is derived from an EMBL/GenBank/DDBJ whole genome shotgun (WGS) entry which is preliminary data.</text>
</comment>
<name>A0A813GQX5_POLGL</name>
<dbReference type="AlphaFoldDB" id="A0A813GQX5"/>
<dbReference type="Proteomes" id="UP000654075">
    <property type="component" value="Unassembled WGS sequence"/>
</dbReference>
<protein>
    <submittedName>
        <fullName evidence="1">Uncharacterized protein</fullName>
    </submittedName>
</protein>
<sequence>MLLHKATGADASKFLVAPANKHAPAKSCRCARSPRISSSNSKPSVCWSGLCADWMVDLNLDDPWNGHILPTTLPATLNLIAAERANRAVFQPFLRLRTSSLPKGRSLTADLESPTHHPTSADSLEARLQSLSVGMALRVCSPLKLVNASSVGSSGSRTMDVRILSTAGGVP</sequence>
<keyword evidence="2" id="KW-1185">Reference proteome</keyword>